<keyword evidence="3" id="KW-1185">Reference proteome</keyword>
<dbReference type="Proteomes" id="UP001139559">
    <property type="component" value="Unassembled WGS sequence"/>
</dbReference>
<dbReference type="RefSeq" id="WP_248008828.1">
    <property type="nucleotide sequence ID" value="NZ_JAJHVV010000006.1"/>
</dbReference>
<keyword evidence="1" id="KW-0812">Transmembrane</keyword>
<evidence type="ECO:0000256" key="1">
    <source>
        <dbReference type="SAM" id="Phobius"/>
    </source>
</evidence>
<gene>
    <name evidence="2" type="ORF">KP803_10685</name>
</gene>
<dbReference type="InterPro" id="IPR025489">
    <property type="entry name" value="DUF4381"/>
</dbReference>
<name>A0A9X1XQK7_9VIBR</name>
<dbReference type="Pfam" id="PF14316">
    <property type="entry name" value="DUF4381"/>
    <property type="match status" value="1"/>
</dbReference>
<accession>A0A9X1XQK7</accession>
<protein>
    <submittedName>
        <fullName evidence="2">DUF4381 domain-containing protein</fullName>
    </submittedName>
</protein>
<dbReference type="AlphaFoldDB" id="A0A9X1XQK7"/>
<comment type="caution">
    <text evidence="2">The sequence shown here is derived from an EMBL/GenBank/DDBJ whole genome shotgun (WGS) entry which is preliminary data.</text>
</comment>
<feature type="transmembrane region" description="Helical" evidence="1">
    <location>
        <begin position="28"/>
        <end position="48"/>
    </location>
</feature>
<evidence type="ECO:0000313" key="3">
    <source>
        <dbReference type="Proteomes" id="UP001139559"/>
    </source>
</evidence>
<evidence type="ECO:0000313" key="2">
    <source>
        <dbReference type="EMBL" id="MCK6263739.1"/>
    </source>
</evidence>
<sequence length="159" mass="18344">MTDSSSSALLALNDLKLPPMPSWFPLAWGWWASVLGVIFTVILIVALIKWNKKRLAPKQTALKLLKQDQAQDKPSDAIELVRQVALCYFPREHIAHLTGRDWYVFLDSQLETPLFLHNSKKWQQALYQKDAIEEPQLLVDHCYQWVDQALPPKRGRKLG</sequence>
<proteinExistence type="predicted"/>
<keyword evidence="1" id="KW-1133">Transmembrane helix</keyword>
<reference evidence="2" key="1">
    <citation type="submission" date="2021-11" db="EMBL/GenBank/DDBJ databases">
        <title>Vibrio ZSDE26 sp. nov. and Vibrio ZSDZ34 sp. nov., isolated from coastal seawater in Qingdao.</title>
        <authorList>
            <person name="Zhang P."/>
        </authorList>
    </citation>
    <scope>NUCLEOTIDE SEQUENCE</scope>
    <source>
        <strain evidence="2">ZSDE26</strain>
    </source>
</reference>
<dbReference type="EMBL" id="JAJHVV010000006">
    <property type="protein sequence ID" value="MCK6263739.1"/>
    <property type="molecule type" value="Genomic_DNA"/>
</dbReference>
<keyword evidence="1" id="KW-0472">Membrane</keyword>
<organism evidence="2 3">
    <name type="scientific">Vibrio amylolyticus</name>
    <dbReference type="NCBI Taxonomy" id="2847292"/>
    <lineage>
        <taxon>Bacteria</taxon>
        <taxon>Pseudomonadati</taxon>
        <taxon>Pseudomonadota</taxon>
        <taxon>Gammaproteobacteria</taxon>
        <taxon>Vibrionales</taxon>
        <taxon>Vibrionaceae</taxon>
        <taxon>Vibrio</taxon>
    </lineage>
</organism>